<feature type="region of interest" description="Disordered" evidence="6">
    <location>
        <begin position="513"/>
        <end position="539"/>
    </location>
</feature>
<feature type="compositionally biased region" description="Low complexity" evidence="6">
    <location>
        <begin position="513"/>
        <end position="528"/>
    </location>
</feature>
<protein>
    <submittedName>
        <fullName evidence="8">LPS export ABC transporter periplasmic protein LptC</fullName>
    </submittedName>
</protein>
<evidence type="ECO:0000256" key="4">
    <source>
        <dbReference type="ARBA" id="ARBA00022989"/>
    </source>
</evidence>
<evidence type="ECO:0000313" key="8">
    <source>
        <dbReference type="EMBL" id="MFG3816262.1"/>
    </source>
</evidence>
<sequence>MSFSTRAIRGLVALALIAGLSTACGNRNRGEERIAADTKAAEDFQGDLVFDNLTLNRADKQGQVLWEVRANQARYSRDRKLAKLSDVKGKLFQDGKVVYEITAKQGEVEQNGQVLKVSGNLRAKDLREKMEFQGGSATWEPAKFQLQMKGGVTLNHPQAKIQSQEAVAFSRDRRVEMAQAVKLVSKDRQMKLDSDRLIWQMKADELQAIGKVVATGSKPEMKLTTDRLVWQRKKQISEAIGNVVAVQNQGANRLTADRVLWQMKDQVAQAEGKAVATGQNPPMQLRADRIIWQMKDQVAQAIGNVVGVRQDPAVRVQSQRVVWQQKPQLVSSDTRTIIERFNCAGGRCVISDRAVGNLVDVSLKDRVAFLRNQAQVSTGNPGVDVASDSLIWQFQAQSLTADRPVTVYERQQQVVLNADRGFMDLKNQNAEMLGNVRGVSRLRSANLSSDRLIWSMRDQQLQAFGNVFYQQANPFLISRGNYGVGSMKDGAIFLQSGGNSRARSTFFPENLQAAASPAPAPSPVVGAPAPGPAATPVGPPPIPSTLPPIPPALLGTETGIFEDPFSNLFGP</sequence>
<evidence type="ECO:0000256" key="1">
    <source>
        <dbReference type="ARBA" id="ARBA00022475"/>
    </source>
</evidence>
<comment type="caution">
    <text evidence="8">The sequence shown here is derived from an EMBL/GenBank/DDBJ whole genome shotgun (WGS) entry which is preliminary data.</text>
</comment>
<keyword evidence="3" id="KW-0812">Transmembrane</keyword>
<dbReference type="NCBIfam" id="TIGR04409">
    <property type="entry name" value="LptC_YrbK"/>
    <property type="match status" value="1"/>
</dbReference>
<keyword evidence="2" id="KW-0997">Cell inner membrane</keyword>
<feature type="compositionally biased region" description="Pro residues" evidence="6">
    <location>
        <begin position="529"/>
        <end position="539"/>
    </location>
</feature>
<dbReference type="InterPro" id="IPR052363">
    <property type="entry name" value="LPS_export_LptC"/>
</dbReference>
<evidence type="ECO:0000256" key="7">
    <source>
        <dbReference type="SAM" id="SignalP"/>
    </source>
</evidence>
<dbReference type="RefSeq" id="WP_393010025.1">
    <property type="nucleotide sequence ID" value="NZ_JAZAQF010000006.1"/>
</dbReference>
<organism evidence="8 9">
    <name type="scientific">Limnothrix redekei LRLZ20PSL1</name>
    <dbReference type="NCBI Taxonomy" id="3112953"/>
    <lineage>
        <taxon>Bacteria</taxon>
        <taxon>Bacillati</taxon>
        <taxon>Cyanobacteriota</taxon>
        <taxon>Cyanophyceae</taxon>
        <taxon>Pseudanabaenales</taxon>
        <taxon>Pseudanabaenaceae</taxon>
        <taxon>Limnothrix</taxon>
    </lineage>
</organism>
<evidence type="ECO:0000256" key="6">
    <source>
        <dbReference type="SAM" id="MobiDB-lite"/>
    </source>
</evidence>
<dbReference type="Proteomes" id="UP001604335">
    <property type="component" value="Unassembled WGS sequence"/>
</dbReference>
<dbReference type="PROSITE" id="PS51257">
    <property type="entry name" value="PROKAR_LIPOPROTEIN"/>
    <property type="match status" value="1"/>
</dbReference>
<name>A0ABW7C552_9CYAN</name>
<dbReference type="InterPro" id="IPR010664">
    <property type="entry name" value="LipoPS_assembly_LptC-rel"/>
</dbReference>
<proteinExistence type="predicted"/>
<dbReference type="Gene3D" id="2.60.450.10">
    <property type="entry name" value="Lipopolysaccharide (LPS) transport protein A like domain"/>
    <property type="match status" value="3"/>
</dbReference>
<feature type="signal peptide" evidence="7">
    <location>
        <begin position="1"/>
        <end position="23"/>
    </location>
</feature>
<accession>A0ABW7C552</accession>
<feature type="chain" id="PRO_5046637792" evidence="7">
    <location>
        <begin position="24"/>
        <end position="571"/>
    </location>
</feature>
<evidence type="ECO:0000313" key="9">
    <source>
        <dbReference type="Proteomes" id="UP001604335"/>
    </source>
</evidence>
<keyword evidence="4" id="KW-1133">Transmembrane helix</keyword>
<gene>
    <name evidence="8" type="primary">lptC</name>
    <name evidence="8" type="ORF">VPK24_01325</name>
</gene>
<keyword evidence="9" id="KW-1185">Reference proteome</keyword>
<dbReference type="PANTHER" id="PTHR37481:SF1">
    <property type="entry name" value="LIPOPOLYSACCHARIDE EXPORT SYSTEM PROTEIN LPTC"/>
    <property type="match status" value="1"/>
</dbReference>
<keyword evidence="7" id="KW-0732">Signal</keyword>
<reference evidence="9" key="1">
    <citation type="journal article" date="2024" name="Algal Res.">
        <title>Biochemical, toxicological and genomic investigation of a high-biomass producing Limnothrix strain isolated from Italian shallow drinking water reservoir.</title>
        <authorList>
            <person name="Simonazzi M."/>
            <person name="Shishido T.K."/>
            <person name="Delbaje E."/>
            <person name="Wahlsten M."/>
            <person name="Fewer D.P."/>
            <person name="Sivonen K."/>
            <person name="Pezzolesi L."/>
            <person name="Pistocchi R."/>
        </authorList>
    </citation>
    <scope>NUCLEOTIDE SEQUENCE [LARGE SCALE GENOMIC DNA]</scope>
    <source>
        <strain evidence="9">LRLZ20PSL1</strain>
    </source>
</reference>
<dbReference type="EMBL" id="JAZAQF010000006">
    <property type="protein sequence ID" value="MFG3816262.1"/>
    <property type="molecule type" value="Genomic_DNA"/>
</dbReference>
<keyword evidence="1" id="KW-1003">Cell membrane</keyword>
<evidence type="ECO:0000256" key="2">
    <source>
        <dbReference type="ARBA" id="ARBA00022519"/>
    </source>
</evidence>
<dbReference type="PANTHER" id="PTHR37481">
    <property type="entry name" value="LIPOPOLYSACCHARIDE EXPORT SYSTEM PROTEIN LPTC"/>
    <property type="match status" value="1"/>
</dbReference>
<dbReference type="InterPro" id="IPR026265">
    <property type="entry name" value="LptC"/>
</dbReference>
<evidence type="ECO:0000256" key="3">
    <source>
        <dbReference type="ARBA" id="ARBA00022692"/>
    </source>
</evidence>
<keyword evidence="5" id="KW-0472">Membrane</keyword>
<evidence type="ECO:0000256" key="5">
    <source>
        <dbReference type="ARBA" id="ARBA00023136"/>
    </source>
</evidence>
<dbReference type="Pfam" id="PF06835">
    <property type="entry name" value="LptC"/>
    <property type="match status" value="1"/>
</dbReference>